<evidence type="ECO:0000313" key="3">
    <source>
        <dbReference type="EMBL" id="KAI3853603.1"/>
    </source>
</evidence>
<gene>
    <name evidence="3" type="ORF">MKW98_025120</name>
</gene>
<feature type="region of interest" description="Disordered" evidence="1">
    <location>
        <begin position="359"/>
        <end position="380"/>
    </location>
</feature>
<dbReference type="PANTHER" id="PTHR46033:SF8">
    <property type="entry name" value="PROTEIN MAINTENANCE OF MERISTEMS-LIKE"/>
    <property type="match status" value="1"/>
</dbReference>
<evidence type="ECO:0000259" key="2">
    <source>
        <dbReference type="Pfam" id="PF10536"/>
    </source>
</evidence>
<dbReference type="InterPro" id="IPR019557">
    <property type="entry name" value="AminoTfrase-like_pln_mobile"/>
</dbReference>
<accession>A0AAD4S1A4</accession>
<evidence type="ECO:0000313" key="4">
    <source>
        <dbReference type="Proteomes" id="UP001202328"/>
    </source>
</evidence>
<comment type="caution">
    <text evidence="3">The sequence shown here is derived from an EMBL/GenBank/DDBJ whole genome shotgun (WGS) entry which is preliminary data.</text>
</comment>
<organism evidence="3 4">
    <name type="scientific">Papaver atlanticum</name>
    <dbReference type="NCBI Taxonomy" id="357466"/>
    <lineage>
        <taxon>Eukaryota</taxon>
        <taxon>Viridiplantae</taxon>
        <taxon>Streptophyta</taxon>
        <taxon>Embryophyta</taxon>
        <taxon>Tracheophyta</taxon>
        <taxon>Spermatophyta</taxon>
        <taxon>Magnoliopsida</taxon>
        <taxon>Ranunculales</taxon>
        <taxon>Papaveraceae</taxon>
        <taxon>Papaveroideae</taxon>
        <taxon>Papaver</taxon>
    </lineage>
</organism>
<dbReference type="Pfam" id="PF10536">
    <property type="entry name" value="PMD"/>
    <property type="match status" value="1"/>
</dbReference>
<dbReference type="InterPro" id="IPR044824">
    <property type="entry name" value="MAIN-like"/>
</dbReference>
<keyword evidence="4" id="KW-1185">Reference proteome</keyword>
<feature type="domain" description="Aminotransferase-like plant mobile" evidence="2">
    <location>
        <begin position="2"/>
        <end position="301"/>
    </location>
</feature>
<proteinExistence type="predicted"/>
<sequence length="391" mass="45005">MTLIHDDAQNILGLNVIGKSIAEGDKCPDLEWSKLNALTNKLLGWDYKTSMESFYVSKNSRTKTIKLKLLKEKFENTQERSLKDGWDPAQIRYTSAAYLLFILGTKVFPDASGNRVSANHLQYLDPLEEVCNYSWGIVVMAHLMTEMRRASKAITNQFVGNFTLLPVWAYEHFPTLFTNYKFLKITPLSEPEAPRAKGYEFNNIPKPGNNRRLTDMRLALDAMTAKEVVFDPYKEARENHQILRYPNIAFYNGPLFHPKGYIMADPRRVMRQLGYKQLPRFHTASIGRYTVDHSQSFSTKLKLKVEYTPIPEPTHWREREPLRLVDISNWELAENGDEVHPDYMFNYLQESHPFVVRPDDVKVPPQKNPPAPTPTEAPPTMAALEKTVGLL</sequence>
<protein>
    <recommendedName>
        <fullName evidence="2">Aminotransferase-like plant mobile domain-containing protein</fullName>
    </recommendedName>
</protein>
<dbReference type="Proteomes" id="UP001202328">
    <property type="component" value="Unassembled WGS sequence"/>
</dbReference>
<feature type="non-terminal residue" evidence="3">
    <location>
        <position position="1"/>
    </location>
</feature>
<name>A0AAD4S1A4_9MAGN</name>
<dbReference type="PANTHER" id="PTHR46033">
    <property type="entry name" value="PROTEIN MAIN-LIKE 2"/>
    <property type="match status" value="1"/>
</dbReference>
<feature type="compositionally biased region" description="Pro residues" evidence="1">
    <location>
        <begin position="366"/>
        <end position="377"/>
    </location>
</feature>
<dbReference type="EMBL" id="JAJJMB010015535">
    <property type="protein sequence ID" value="KAI3853603.1"/>
    <property type="molecule type" value="Genomic_DNA"/>
</dbReference>
<dbReference type="AlphaFoldDB" id="A0AAD4S1A4"/>
<reference evidence="3" key="1">
    <citation type="submission" date="2022-04" db="EMBL/GenBank/DDBJ databases">
        <title>A functionally conserved STORR gene fusion in Papaver species that diverged 16.8 million years ago.</title>
        <authorList>
            <person name="Catania T."/>
        </authorList>
    </citation>
    <scope>NUCLEOTIDE SEQUENCE</scope>
    <source>
        <strain evidence="3">S-188037</strain>
    </source>
</reference>
<evidence type="ECO:0000256" key="1">
    <source>
        <dbReference type="SAM" id="MobiDB-lite"/>
    </source>
</evidence>
<dbReference type="GO" id="GO:0010073">
    <property type="term" value="P:meristem maintenance"/>
    <property type="evidence" value="ECO:0007669"/>
    <property type="project" value="InterPro"/>
</dbReference>